<dbReference type="PROSITE" id="PS50240">
    <property type="entry name" value="TRYPSIN_DOM"/>
    <property type="match status" value="1"/>
</dbReference>
<dbReference type="Proteomes" id="UP000557899">
    <property type="component" value="Unassembled WGS sequence"/>
</dbReference>
<evidence type="ECO:0000259" key="1">
    <source>
        <dbReference type="PROSITE" id="PS50240"/>
    </source>
</evidence>
<evidence type="ECO:0000313" key="3">
    <source>
        <dbReference type="Proteomes" id="UP000557899"/>
    </source>
</evidence>
<name>A0A7X6SVN8_9CORY</name>
<dbReference type="AlphaFoldDB" id="A0A7X6SVN8"/>
<dbReference type="InterPro" id="IPR009003">
    <property type="entry name" value="Peptidase_S1_PA"/>
</dbReference>
<evidence type="ECO:0000313" key="2">
    <source>
        <dbReference type="EMBL" id="NLA55681.1"/>
    </source>
</evidence>
<accession>A0A7X6SVN8</accession>
<dbReference type="EMBL" id="JAAZHI010000112">
    <property type="protein sequence ID" value="NLA55681.1"/>
    <property type="molecule type" value="Genomic_DNA"/>
</dbReference>
<gene>
    <name evidence="2" type="ORF">GX859_05190</name>
</gene>
<comment type="caution">
    <text evidence="2">The sequence shown here is derived from an EMBL/GenBank/DDBJ whole genome shotgun (WGS) entry which is preliminary data.</text>
</comment>
<reference evidence="2 3" key="1">
    <citation type="journal article" date="2020" name="Biotechnol. Biofuels">
        <title>New insights from the biogas microbiome by comprehensive genome-resolved metagenomics of nearly 1600 species originating from multiple anaerobic digesters.</title>
        <authorList>
            <person name="Campanaro S."/>
            <person name="Treu L."/>
            <person name="Rodriguez-R L.M."/>
            <person name="Kovalovszki A."/>
            <person name="Ziels R.M."/>
            <person name="Maus I."/>
            <person name="Zhu X."/>
            <person name="Kougias P.G."/>
            <person name="Basile A."/>
            <person name="Luo G."/>
            <person name="Schluter A."/>
            <person name="Konstantinidis K.T."/>
            <person name="Angelidaki I."/>
        </authorList>
    </citation>
    <scope>NUCLEOTIDE SEQUENCE [LARGE SCALE GENOMIC DNA]</scope>
    <source>
        <strain evidence="2">AS15tlH2ME_198</strain>
    </source>
</reference>
<proteinExistence type="predicted"/>
<dbReference type="SUPFAM" id="SSF50494">
    <property type="entry name" value="Trypsin-like serine proteases"/>
    <property type="match status" value="1"/>
</dbReference>
<protein>
    <submittedName>
        <fullName evidence="2">Trypsin-like peptidase domain-containing protein</fullName>
    </submittedName>
</protein>
<dbReference type="GO" id="GO:0004252">
    <property type="term" value="F:serine-type endopeptidase activity"/>
    <property type="evidence" value="ECO:0007669"/>
    <property type="project" value="InterPro"/>
</dbReference>
<dbReference type="InterPro" id="IPR001254">
    <property type="entry name" value="Trypsin_dom"/>
</dbReference>
<dbReference type="Gene3D" id="2.40.10.120">
    <property type="match status" value="1"/>
</dbReference>
<organism evidence="2 3">
    <name type="scientific">Corynebacterium humireducens</name>
    <dbReference type="NCBI Taxonomy" id="1223514"/>
    <lineage>
        <taxon>Bacteria</taxon>
        <taxon>Bacillati</taxon>
        <taxon>Actinomycetota</taxon>
        <taxon>Actinomycetes</taxon>
        <taxon>Mycobacteriales</taxon>
        <taxon>Corynebacteriaceae</taxon>
        <taxon>Corynebacterium</taxon>
    </lineage>
</organism>
<feature type="domain" description="Peptidase S1" evidence="1">
    <location>
        <begin position="1"/>
        <end position="196"/>
    </location>
</feature>
<dbReference type="GO" id="GO:0006508">
    <property type="term" value="P:proteolysis"/>
    <property type="evidence" value="ECO:0007669"/>
    <property type="project" value="InterPro"/>
</dbReference>
<dbReference type="Pfam" id="PF13365">
    <property type="entry name" value="Trypsin_2"/>
    <property type="match status" value="1"/>
</dbReference>
<sequence length="202" mass="21792">MSAITVRLSSGRAYCSGVLISPDLEATPASRTEYVLTCAHFLRERSGPIRVGGAHFHARVLGAVRIPRTDLAVLRLDRPSPPKRLLRLSTHPAPWLAPTVTEGFGKSWHRLQHRTGRVLGRTPFALGRNLRTLVTSAAVLYNNPRAVKGDSGGPVVVDREIVAVQSMITAPFGWNTGLATVAQVAPHRRAIRAAVAALDAAY</sequence>